<evidence type="ECO:0000256" key="3">
    <source>
        <dbReference type="SAM" id="MobiDB-lite"/>
    </source>
</evidence>
<evidence type="ECO:0000256" key="1">
    <source>
        <dbReference type="ARBA" id="ARBA00004613"/>
    </source>
</evidence>
<dbReference type="SUPFAM" id="SSF49842">
    <property type="entry name" value="TNF-like"/>
    <property type="match status" value="1"/>
</dbReference>
<dbReference type="HOGENOM" id="CLU_1290083_0_0_1"/>
<organism evidence="4">
    <name type="scientific">Magallana gigas</name>
    <name type="common">Pacific oyster</name>
    <name type="synonym">Crassostrea gigas</name>
    <dbReference type="NCBI Taxonomy" id="29159"/>
    <lineage>
        <taxon>Eukaryota</taxon>
        <taxon>Metazoa</taxon>
        <taxon>Spiralia</taxon>
        <taxon>Lophotrochozoa</taxon>
        <taxon>Mollusca</taxon>
        <taxon>Bivalvia</taxon>
        <taxon>Autobranchia</taxon>
        <taxon>Pteriomorphia</taxon>
        <taxon>Ostreida</taxon>
        <taxon>Ostreoidea</taxon>
        <taxon>Ostreidae</taxon>
        <taxon>Magallana</taxon>
    </lineage>
</organism>
<dbReference type="InterPro" id="IPR050392">
    <property type="entry name" value="Collagen/C1q_domain"/>
</dbReference>
<dbReference type="PANTHER" id="PTHR15427">
    <property type="entry name" value="EMILIN ELASTIN MICROFIBRIL INTERFACE-LOCATED PROTEIN ELASTIN MICROFIBRIL INTERFACER"/>
    <property type="match status" value="1"/>
</dbReference>
<reference evidence="4" key="1">
    <citation type="journal article" date="2012" name="Nature">
        <title>The oyster genome reveals stress adaptation and complexity of shell formation.</title>
        <authorList>
            <person name="Zhang G."/>
            <person name="Fang X."/>
            <person name="Guo X."/>
            <person name="Li L."/>
            <person name="Luo R."/>
            <person name="Xu F."/>
            <person name="Yang P."/>
            <person name="Zhang L."/>
            <person name="Wang X."/>
            <person name="Qi H."/>
            <person name="Xiong Z."/>
            <person name="Que H."/>
            <person name="Xie Y."/>
            <person name="Holland P.W."/>
            <person name="Paps J."/>
            <person name="Zhu Y."/>
            <person name="Wu F."/>
            <person name="Chen Y."/>
            <person name="Wang J."/>
            <person name="Peng C."/>
            <person name="Meng J."/>
            <person name="Yang L."/>
            <person name="Liu J."/>
            <person name="Wen B."/>
            <person name="Zhang N."/>
            <person name="Huang Z."/>
            <person name="Zhu Q."/>
            <person name="Feng Y."/>
            <person name="Mount A."/>
            <person name="Hedgecock D."/>
            <person name="Xu Z."/>
            <person name="Liu Y."/>
            <person name="Domazet-Loso T."/>
            <person name="Du Y."/>
            <person name="Sun X."/>
            <person name="Zhang S."/>
            <person name="Liu B."/>
            <person name="Cheng P."/>
            <person name="Jiang X."/>
            <person name="Li J."/>
            <person name="Fan D."/>
            <person name="Wang W."/>
            <person name="Fu W."/>
            <person name="Wang T."/>
            <person name="Wang B."/>
            <person name="Zhang J."/>
            <person name="Peng Z."/>
            <person name="Li Y."/>
            <person name="Li N."/>
            <person name="Wang J."/>
            <person name="Chen M."/>
            <person name="He Y."/>
            <person name="Tan F."/>
            <person name="Song X."/>
            <person name="Zheng Q."/>
            <person name="Huang R."/>
            <person name="Yang H."/>
            <person name="Du X."/>
            <person name="Chen L."/>
            <person name="Yang M."/>
            <person name="Gaffney P.M."/>
            <person name="Wang S."/>
            <person name="Luo L."/>
            <person name="She Z."/>
            <person name="Ming Y."/>
            <person name="Huang W."/>
            <person name="Zhang S."/>
            <person name="Huang B."/>
            <person name="Zhang Y."/>
            <person name="Qu T."/>
            <person name="Ni P."/>
            <person name="Miao G."/>
            <person name="Wang J."/>
            <person name="Wang Q."/>
            <person name="Steinberg C.E."/>
            <person name="Wang H."/>
            <person name="Li N."/>
            <person name="Qian L."/>
            <person name="Zhang G."/>
            <person name="Li Y."/>
            <person name="Yang H."/>
            <person name="Liu X."/>
            <person name="Wang J."/>
            <person name="Yin Y."/>
            <person name="Wang J."/>
        </authorList>
    </citation>
    <scope>NUCLEOTIDE SEQUENCE [LARGE SCALE GENOMIC DNA]</scope>
    <source>
        <strain evidence="4">05x7-T-G4-1.051#20</strain>
    </source>
</reference>
<proteinExistence type="predicted"/>
<gene>
    <name evidence="4" type="ORF">CGI_10020314</name>
</gene>
<dbReference type="SMART" id="SM00110">
    <property type="entry name" value="C1Q"/>
    <property type="match status" value="1"/>
</dbReference>
<keyword evidence="2" id="KW-0964">Secreted</keyword>
<name>K1QP04_MAGGI</name>
<dbReference type="InParanoid" id="K1QP04"/>
<comment type="subcellular location">
    <subcellularLocation>
        <location evidence="1">Secreted</location>
    </subcellularLocation>
</comment>
<protein>
    <submittedName>
        <fullName evidence="4">Complement C1q-like protein 3</fullName>
    </submittedName>
</protein>
<dbReference type="InterPro" id="IPR001073">
    <property type="entry name" value="C1q_dom"/>
</dbReference>
<feature type="region of interest" description="Disordered" evidence="3">
    <location>
        <begin position="1"/>
        <end position="22"/>
    </location>
</feature>
<dbReference type="PANTHER" id="PTHR15427:SF33">
    <property type="entry name" value="COLLAGEN IV NC1 DOMAIN-CONTAINING PROTEIN"/>
    <property type="match status" value="1"/>
</dbReference>
<sequence length="214" mass="23935">MTKRGNSYTTDYRAGGGGMGPMMTTPATKEKNGRIQRGRRCPQCSTNGRGMRKVNIQRSCDTETHSDWLSGYKLLLGFSCTVSVIAFHASLQSHLRNVPVNTIMKFEKVHLNKGNGYDPATGVFTAPEDGVYSFAWSFLTSKDGTLYTAAVVDNQIQAKSGIEKPQSIYINTSGHFIQELKKGNKVWIRTYYRTVKFLNADYFSYFSGYKINSS</sequence>
<dbReference type="Gene3D" id="2.60.120.40">
    <property type="match status" value="1"/>
</dbReference>
<dbReference type="PROSITE" id="PS50871">
    <property type="entry name" value="C1Q"/>
    <property type="match status" value="1"/>
</dbReference>
<dbReference type="PRINTS" id="PR00007">
    <property type="entry name" value="COMPLEMNTC1Q"/>
</dbReference>
<dbReference type="AlphaFoldDB" id="K1QP04"/>
<dbReference type="EMBL" id="JH816435">
    <property type="protein sequence ID" value="EKC35623.1"/>
    <property type="molecule type" value="Genomic_DNA"/>
</dbReference>
<dbReference type="InterPro" id="IPR008983">
    <property type="entry name" value="Tumour_necrosis_fac-like_dom"/>
</dbReference>
<evidence type="ECO:0000256" key="2">
    <source>
        <dbReference type="ARBA" id="ARBA00022525"/>
    </source>
</evidence>
<dbReference type="GO" id="GO:0005581">
    <property type="term" value="C:collagen trimer"/>
    <property type="evidence" value="ECO:0007669"/>
    <property type="project" value="UniProtKB-KW"/>
</dbReference>
<accession>K1QP04</accession>
<feature type="region of interest" description="Disordered" evidence="3">
    <location>
        <begin position="27"/>
        <end position="46"/>
    </location>
</feature>
<dbReference type="Pfam" id="PF00386">
    <property type="entry name" value="C1q"/>
    <property type="match status" value="1"/>
</dbReference>
<evidence type="ECO:0000313" key="4">
    <source>
        <dbReference type="EMBL" id="EKC35623.1"/>
    </source>
</evidence>
<feature type="compositionally biased region" description="Polar residues" evidence="3">
    <location>
        <begin position="1"/>
        <end position="10"/>
    </location>
</feature>